<dbReference type="Proteomes" id="UP001593833">
    <property type="component" value="Unassembled WGS sequence"/>
</dbReference>
<sequence length="375" mass="41545">MKRLVCLVMGGMLLALLMSSPATAEMAELKVGKGTLKIGGILQTGFHFHVQDSAFTGNFDYTDPENPVPVMGEVAVRDQFTLNRARLLFWGTVVPDKVKYFLQLEHRGGVGLLDFKAIFPGIIPKTTICAGRFLPNFTLMMPYHTGKLEMINYPVTTGKYAMWRQTGIQTTTTTEMVDFNVGVFNGADIKNNLSDNNEAKDILVRADFKPPIEGATVRVGGFGWLGKAEAPTWTGKVADGDDEICTLDTNRFGGYAKADYPMDEMTLKFRAELVMGADDYLVAADKTETLDSQAFFVQGGVQVNPEWEFLARFESADPNTDSEAKDDSNSWLTVGANYYYEGINAMFYLNYIHTIYEHSAVDAEGRILAQAQIVF</sequence>
<keyword evidence="1" id="KW-0732">Signal</keyword>
<evidence type="ECO:0008006" key="4">
    <source>
        <dbReference type="Google" id="ProtNLM"/>
    </source>
</evidence>
<feature type="chain" id="PRO_5047145235" description="Porin" evidence="1">
    <location>
        <begin position="25"/>
        <end position="375"/>
    </location>
</feature>
<name>A0ABV6YI25_UNCEI</name>
<keyword evidence="3" id="KW-1185">Reference proteome</keyword>
<comment type="caution">
    <text evidence="2">The sequence shown here is derived from an EMBL/GenBank/DDBJ whole genome shotgun (WGS) entry which is preliminary data.</text>
</comment>
<evidence type="ECO:0000313" key="2">
    <source>
        <dbReference type="EMBL" id="MFC1571992.1"/>
    </source>
</evidence>
<dbReference type="EMBL" id="JBHPKH010000001">
    <property type="protein sequence ID" value="MFC1571992.1"/>
    <property type="molecule type" value="Genomic_DNA"/>
</dbReference>
<proteinExistence type="predicted"/>
<gene>
    <name evidence="2" type="ORF">ACFL6M_00175</name>
</gene>
<evidence type="ECO:0000256" key="1">
    <source>
        <dbReference type="SAM" id="SignalP"/>
    </source>
</evidence>
<reference evidence="2 3" key="1">
    <citation type="submission" date="2024-09" db="EMBL/GenBank/DDBJ databases">
        <authorList>
            <person name="D'Angelo T."/>
        </authorList>
    </citation>
    <scope>NUCLEOTIDE SEQUENCE [LARGE SCALE GENOMIC DNA]</scope>
    <source>
        <strain evidence="2">SAG AM-320-E07</strain>
    </source>
</reference>
<dbReference type="Gene3D" id="2.40.160.10">
    <property type="entry name" value="Porin"/>
    <property type="match status" value="1"/>
</dbReference>
<dbReference type="InterPro" id="IPR023614">
    <property type="entry name" value="Porin_dom_sf"/>
</dbReference>
<evidence type="ECO:0000313" key="3">
    <source>
        <dbReference type="Proteomes" id="UP001593833"/>
    </source>
</evidence>
<protein>
    <recommendedName>
        <fullName evidence="4">Porin</fullName>
    </recommendedName>
</protein>
<feature type="signal peptide" evidence="1">
    <location>
        <begin position="1"/>
        <end position="24"/>
    </location>
</feature>
<organism evidence="2 3">
    <name type="scientific">Eiseniibacteriota bacterium</name>
    <dbReference type="NCBI Taxonomy" id="2212470"/>
    <lineage>
        <taxon>Bacteria</taxon>
        <taxon>Candidatus Eiseniibacteriota</taxon>
    </lineage>
</organism>
<dbReference type="SUPFAM" id="SSF56935">
    <property type="entry name" value="Porins"/>
    <property type="match status" value="1"/>
</dbReference>
<accession>A0ABV6YI25</accession>